<dbReference type="InterPro" id="IPR027417">
    <property type="entry name" value="P-loop_NTPase"/>
</dbReference>
<reference evidence="6" key="1">
    <citation type="submission" date="2025-08" db="UniProtKB">
        <authorList>
            <consortium name="RefSeq"/>
        </authorList>
    </citation>
    <scope>IDENTIFICATION</scope>
</reference>
<name>A0ABM0JTS2_APLCA</name>
<evidence type="ECO:0000313" key="5">
    <source>
        <dbReference type="Proteomes" id="UP000694888"/>
    </source>
</evidence>
<gene>
    <name evidence="6" type="primary">LOC101861896</name>
</gene>
<evidence type="ECO:0000256" key="3">
    <source>
        <dbReference type="ARBA" id="ARBA00023134"/>
    </source>
</evidence>
<feature type="region of interest" description="Disordered" evidence="4">
    <location>
        <begin position="175"/>
        <end position="195"/>
    </location>
</feature>
<dbReference type="PROSITE" id="PS51421">
    <property type="entry name" value="RAS"/>
    <property type="match status" value="1"/>
</dbReference>
<dbReference type="NCBIfam" id="TIGR00231">
    <property type="entry name" value="small_GTP"/>
    <property type="match status" value="1"/>
</dbReference>
<evidence type="ECO:0000313" key="6">
    <source>
        <dbReference type="RefSeq" id="XP_005101306.1"/>
    </source>
</evidence>
<organism evidence="5 6">
    <name type="scientific">Aplysia californica</name>
    <name type="common">California sea hare</name>
    <dbReference type="NCBI Taxonomy" id="6500"/>
    <lineage>
        <taxon>Eukaryota</taxon>
        <taxon>Metazoa</taxon>
        <taxon>Spiralia</taxon>
        <taxon>Lophotrochozoa</taxon>
        <taxon>Mollusca</taxon>
        <taxon>Gastropoda</taxon>
        <taxon>Heterobranchia</taxon>
        <taxon>Euthyneura</taxon>
        <taxon>Tectipleura</taxon>
        <taxon>Aplysiida</taxon>
        <taxon>Aplysioidea</taxon>
        <taxon>Aplysiidae</taxon>
        <taxon>Aplysia</taxon>
    </lineage>
</organism>
<dbReference type="PROSITE" id="PS51419">
    <property type="entry name" value="RAB"/>
    <property type="match status" value="1"/>
</dbReference>
<keyword evidence="3" id="KW-0342">GTP-binding</keyword>
<dbReference type="RefSeq" id="XP_005101306.1">
    <property type="nucleotide sequence ID" value="XM_005101249.3"/>
</dbReference>
<keyword evidence="5" id="KW-1185">Reference proteome</keyword>
<dbReference type="InterPro" id="IPR042227">
    <property type="entry name" value="KBRS"/>
</dbReference>
<dbReference type="SMART" id="SM00173">
    <property type="entry name" value="RAS"/>
    <property type="match status" value="1"/>
</dbReference>
<proteinExistence type="inferred from homology"/>
<dbReference type="SUPFAM" id="SSF52540">
    <property type="entry name" value="P-loop containing nucleoside triphosphate hydrolases"/>
    <property type="match status" value="1"/>
</dbReference>
<feature type="compositionally biased region" description="Polar residues" evidence="4">
    <location>
        <begin position="186"/>
        <end position="195"/>
    </location>
</feature>
<dbReference type="CDD" id="cd00882">
    <property type="entry name" value="Ras_like_GTPase"/>
    <property type="match status" value="1"/>
</dbReference>
<evidence type="ECO:0000256" key="1">
    <source>
        <dbReference type="ARBA" id="ARBA00008094"/>
    </source>
</evidence>
<dbReference type="InterPro" id="IPR005225">
    <property type="entry name" value="Small_GTP-bd"/>
</dbReference>
<evidence type="ECO:0000256" key="4">
    <source>
        <dbReference type="SAM" id="MobiDB-lite"/>
    </source>
</evidence>
<comment type="similarity">
    <text evidence="1">Belongs to the small GTPase superfamily. Ras family. KappaB-Ras subfamily.</text>
</comment>
<dbReference type="PANTHER" id="PTHR46152:SF3">
    <property type="entry name" value="NF-KAPPA-B INHIBITOR-INTERACTING RAS-LIKE PROTEIN"/>
    <property type="match status" value="1"/>
</dbReference>
<protein>
    <submittedName>
        <fullName evidence="6">NF-kappa-B inhibitor-interacting Ras-like protein 1</fullName>
    </submittedName>
</protein>
<dbReference type="Proteomes" id="UP000694888">
    <property type="component" value="Unplaced"/>
</dbReference>
<dbReference type="PANTHER" id="PTHR46152">
    <property type="entry name" value="NF-KAPPA-B INHIBITOR-INTERACTING RAS-LIKE PROTEIN"/>
    <property type="match status" value="1"/>
</dbReference>
<dbReference type="InterPro" id="IPR001806">
    <property type="entry name" value="Small_GTPase"/>
</dbReference>
<dbReference type="SMART" id="SM00175">
    <property type="entry name" value="RAB"/>
    <property type="match status" value="1"/>
</dbReference>
<evidence type="ECO:0000256" key="2">
    <source>
        <dbReference type="ARBA" id="ARBA00022741"/>
    </source>
</evidence>
<accession>A0ABM0JTS2</accession>
<dbReference type="GeneID" id="101861896"/>
<dbReference type="Pfam" id="PF00071">
    <property type="entry name" value="Ras"/>
    <property type="match status" value="1"/>
</dbReference>
<sequence length="195" mass="22038">MGKTSKILLCGRSGVGKTAVLEQLLYGNHIVEAPTHSTLEDIYTAVIETDRGVKEKVRIFDVGMPEGKDTELPRHYLNFPDGFILVYDVTSFESFKLLDRLKKDMDKHKDKREGHIVVIGNKSELTERREVQFQTAMAWASKEKVRLWEVSVPNRKSLVEPFVWLTSKITQPTGKSNFLPGRKTKSSASGNLDTS</sequence>
<dbReference type="PRINTS" id="PR00449">
    <property type="entry name" value="RASTRNSFRMNG"/>
</dbReference>
<keyword evidence="2" id="KW-0547">Nucleotide-binding</keyword>
<dbReference type="Gene3D" id="3.40.50.300">
    <property type="entry name" value="P-loop containing nucleotide triphosphate hydrolases"/>
    <property type="match status" value="1"/>
</dbReference>